<proteinExistence type="predicted"/>
<comment type="caution">
    <text evidence="1">The sequence shown here is derived from an EMBL/GenBank/DDBJ whole genome shotgun (WGS) entry which is preliminary data.</text>
</comment>
<organism evidence="1 2">
    <name type="scientific">Sordaria macrospora (strain ATCC MYA-333 / DSM 997 / K(L3346) / K-hell)</name>
    <dbReference type="NCBI Taxonomy" id="771870"/>
    <lineage>
        <taxon>Eukaryota</taxon>
        <taxon>Fungi</taxon>
        <taxon>Dikarya</taxon>
        <taxon>Ascomycota</taxon>
        <taxon>Pezizomycotina</taxon>
        <taxon>Sordariomycetes</taxon>
        <taxon>Sordariomycetidae</taxon>
        <taxon>Sordariales</taxon>
        <taxon>Sordariaceae</taxon>
        <taxon>Sordaria</taxon>
    </lineage>
</organism>
<keyword evidence="2" id="KW-1185">Reference proteome</keyword>
<gene>
    <name evidence="1" type="ORF">SMAC_09717</name>
</gene>
<sequence length="221" mass="25118">MDRAKAMAIIHSTIRDEKVQSVLSINGWDEDNDDPKYLFNFIRNSISSVTNEAKSDVLDEYQTIKCSSFTNLEAFHMRWQTLRKRVKDVGYIINNEVELTNLFNAVKRSFPHEAMLWAADMNKNELTTVSFLARLSTLANTQKNYTNMVAVKVEVKTKETKEIKTESNGDERVACNVCGKKKNYTNMVAAKLEVKTKETKEIKTESNGDGRVACDVCGKKV</sequence>
<dbReference type="InParanoid" id="F7WCM0"/>
<dbReference type="EMBL" id="CABT02000159">
    <property type="protein sequence ID" value="CCC14610.1"/>
    <property type="molecule type" value="Genomic_DNA"/>
</dbReference>
<dbReference type="HOGENOM" id="CLU_1251356_0_0_1"/>
<evidence type="ECO:0000313" key="2">
    <source>
        <dbReference type="Proteomes" id="UP000001881"/>
    </source>
</evidence>
<dbReference type="VEuPathDB" id="FungiDB:SMAC_09717"/>
<dbReference type="AlphaFoldDB" id="F7WCM0"/>
<accession>F7WCM0</accession>
<dbReference type="Proteomes" id="UP000001881">
    <property type="component" value="Unassembled WGS sequence"/>
</dbReference>
<dbReference type="eggNOG" id="ENOG502RMH8">
    <property type="taxonomic scope" value="Eukaryota"/>
</dbReference>
<reference evidence="1 2" key="1">
    <citation type="journal article" date="2010" name="PLoS Genet.">
        <title>De novo assembly of a 40 Mb eukaryotic genome from short sequence reads: Sordaria macrospora, a model organism for fungal morphogenesis.</title>
        <authorList>
            <person name="Nowrousian M."/>
            <person name="Stajich J."/>
            <person name="Chu M."/>
            <person name="Engh I."/>
            <person name="Espagne E."/>
            <person name="Halliday K."/>
            <person name="Kamerewerd J."/>
            <person name="Kempken F."/>
            <person name="Knab B."/>
            <person name="Kuo H.C."/>
            <person name="Osiewacz H.D."/>
            <person name="Poeggeler S."/>
            <person name="Read N."/>
            <person name="Seiler S."/>
            <person name="Smith K."/>
            <person name="Zickler D."/>
            <person name="Kueck U."/>
            <person name="Freitag M."/>
        </authorList>
    </citation>
    <scope>NUCLEOTIDE SEQUENCE [LARGE SCALE GENOMIC DNA]</scope>
    <source>
        <strain evidence="2">ATCC MYA-333 / DSM 997 / K(L3346) / K-hell</strain>
        <tissue evidence="1">Mycelium</tissue>
    </source>
</reference>
<protein>
    <submittedName>
        <fullName evidence="1">WGS project CABT00000000 data, contig 2.159</fullName>
    </submittedName>
</protein>
<name>F7WCM0_SORMK</name>
<evidence type="ECO:0000313" key="1">
    <source>
        <dbReference type="EMBL" id="CCC14610.1"/>
    </source>
</evidence>